<feature type="non-terminal residue" evidence="2">
    <location>
        <position position="479"/>
    </location>
</feature>
<comment type="caution">
    <text evidence="2">The sequence shown here is derived from an EMBL/GenBank/DDBJ whole genome shotgun (WGS) entry which is preliminary data.</text>
</comment>
<organism evidence="2">
    <name type="scientific">marine sediment metagenome</name>
    <dbReference type="NCBI Taxonomy" id="412755"/>
    <lineage>
        <taxon>unclassified sequences</taxon>
        <taxon>metagenomes</taxon>
        <taxon>ecological metagenomes</taxon>
    </lineage>
</organism>
<feature type="non-terminal residue" evidence="2">
    <location>
        <position position="1"/>
    </location>
</feature>
<dbReference type="InterPro" id="IPR029063">
    <property type="entry name" value="SAM-dependent_MTases_sf"/>
</dbReference>
<reference evidence="2" key="1">
    <citation type="journal article" date="2015" name="Nature">
        <title>Complex archaea that bridge the gap between prokaryotes and eukaryotes.</title>
        <authorList>
            <person name="Spang A."/>
            <person name="Saw J.H."/>
            <person name="Jorgensen S.L."/>
            <person name="Zaremba-Niedzwiedzka K."/>
            <person name="Martijn J."/>
            <person name="Lind A.E."/>
            <person name="van Eijk R."/>
            <person name="Schleper C."/>
            <person name="Guy L."/>
            <person name="Ettema T.J."/>
        </authorList>
    </citation>
    <scope>NUCLEOTIDE SEQUENCE</scope>
</reference>
<gene>
    <name evidence="2" type="ORF">LCGC14_2557140</name>
</gene>
<evidence type="ECO:0000256" key="1">
    <source>
        <dbReference type="SAM" id="MobiDB-lite"/>
    </source>
</evidence>
<dbReference type="SUPFAM" id="SSF53335">
    <property type="entry name" value="S-adenosyl-L-methionine-dependent methyltransferases"/>
    <property type="match status" value="1"/>
</dbReference>
<dbReference type="AlphaFoldDB" id="A0A0F9DEA3"/>
<protein>
    <submittedName>
        <fullName evidence="2">Uncharacterized protein</fullName>
    </submittedName>
</protein>
<dbReference type="Pfam" id="PF13489">
    <property type="entry name" value="Methyltransf_23"/>
    <property type="match status" value="1"/>
</dbReference>
<proteinExistence type="predicted"/>
<name>A0A0F9DEA3_9ZZZZ</name>
<evidence type="ECO:0000313" key="2">
    <source>
        <dbReference type="EMBL" id="KKL10308.1"/>
    </source>
</evidence>
<accession>A0A0F9DEA3</accession>
<dbReference type="Gene3D" id="3.40.50.150">
    <property type="entry name" value="Vaccinia Virus protein VP39"/>
    <property type="match status" value="1"/>
</dbReference>
<dbReference type="EMBL" id="LAZR01042113">
    <property type="protein sequence ID" value="KKL10308.1"/>
    <property type="molecule type" value="Genomic_DNA"/>
</dbReference>
<feature type="region of interest" description="Disordered" evidence="1">
    <location>
        <begin position="369"/>
        <end position="391"/>
    </location>
</feature>
<sequence>GAGMGLGGDVISGIVNTSQDGMTRAQRREFDESITRFKAEGFNQTESELHALDDFIQTPEGEKIVNESIEENKPGQIPTIEPIEGVTPTTEAVAPEVLLPTFTKAQMDELIKEGFQADATIRLGWLDNQGQLTEFGREAITGDLSDLSPNIRGLAQNLRQALERVKALPQPPVTPEVTQQLKDLGWTDTQIQELDEGEIGSIIRNKQRPTLFQTPEEIAQVTATARATGAIGAKAITPKFVGETSRTSESILDFGSGKTPIHTNALREQGFDVTAFDVGANVVEGVHDVKALERTYDTVFASNVINVAPSEAFLRKTLGDIKSATNSDGRAIFNYPVSPRKLNLSNDEMLGIIKEFFPSVERVGGTNQAPLWEAKPKPPVTRGVGEAPTPQTTIGVIPESIEDATSQFQASEPLSDDGIPLDPETPISKGVENNTNFIRDIGIKERWLRNSRKVFEKLGQYPLYKGIQGAEVLIGEERV</sequence>
<feature type="region of interest" description="Disordered" evidence="1">
    <location>
        <begin position="411"/>
        <end position="431"/>
    </location>
</feature>